<dbReference type="Gene3D" id="2.20.230.10">
    <property type="entry name" value="Resuscitation-promoting factor rpfb"/>
    <property type="match status" value="1"/>
</dbReference>
<keyword evidence="3" id="KW-1133">Transmembrane helix</keyword>
<keyword evidence="1" id="KW-0732">Signal</keyword>
<evidence type="ECO:0000256" key="3">
    <source>
        <dbReference type="SAM" id="Phobius"/>
    </source>
</evidence>
<dbReference type="InterPro" id="IPR011098">
    <property type="entry name" value="G5_dom"/>
</dbReference>
<organism evidence="5 6">
    <name type="scientific">Micromonospora cathayae</name>
    <dbReference type="NCBI Taxonomy" id="3028804"/>
    <lineage>
        <taxon>Bacteria</taxon>
        <taxon>Bacillati</taxon>
        <taxon>Actinomycetota</taxon>
        <taxon>Actinomycetes</taxon>
        <taxon>Micromonosporales</taxon>
        <taxon>Micromonosporaceae</taxon>
        <taxon>Micromonospora</taxon>
    </lineage>
</organism>
<evidence type="ECO:0000259" key="4">
    <source>
        <dbReference type="PROSITE" id="PS51109"/>
    </source>
</evidence>
<dbReference type="Pfam" id="PF07501">
    <property type="entry name" value="G5"/>
    <property type="match status" value="1"/>
</dbReference>
<feature type="region of interest" description="Disordered" evidence="2">
    <location>
        <begin position="58"/>
        <end position="97"/>
    </location>
</feature>
<evidence type="ECO:0000256" key="2">
    <source>
        <dbReference type="SAM" id="MobiDB-lite"/>
    </source>
</evidence>
<name>A0ABY7ZVB3_9ACTN</name>
<gene>
    <name evidence="5" type="ORF">PVK37_11420</name>
</gene>
<evidence type="ECO:0000313" key="6">
    <source>
        <dbReference type="Proteomes" id="UP001219605"/>
    </source>
</evidence>
<proteinExistence type="predicted"/>
<evidence type="ECO:0000256" key="1">
    <source>
        <dbReference type="ARBA" id="ARBA00022729"/>
    </source>
</evidence>
<keyword evidence="3" id="KW-0812">Transmembrane</keyword>
<feature type="compositionally biased region" description="Pro residues" evidence="2">
    <location>
        <begin position="76"/>
        <end position="89"/>
    </location>
</feature>
<keyword evidence="3" id="KW-0472">Membrane</keyword>
<accession>A0ABY7ZVB3</accession>
<protein>
    <submittedName>
        <fullName evidence="5">G5 domain-containing protein</fullName>
    </submittedName>
</protein>
<reference evidence="5 6" key="1">
    <citation type="submission" date="2023-02" db="EMBL/GenBank/DDBJ databases">
        <authorList>
            <person name="Mo P."/>
        </authorList>
    </citation>
    <scope>NUCLEOTIDE SEQUENCE [LARGE SCALE GENOMIC DNA]</scope>
    <source>
        <strain evidence="5 6">HUAS 3</strain>
    </source>
</reference>
<dbReference type="PROSITE" id="PS51109">
    <property type="entry name" value="G5"/>
    <property type="match status" value="1"/>
</dbReference>
<sequence length="228" mass="23263">MASRRSSHAADSPSRPTGGGSGRTTLALLAGVITFVLACGAELTVVGALLGIRPGASPAVDGQPEWAGPAAAPAGPSSPPPAGGSPSPGPSGEVETKRVRETARIPFPVQTVEDATVPDGQQVIRTRGVTGQKTLTYEVTYVDGEPTGKRLVDSVVTRVPVTQIVAVGTSRTAECDPNYSGCVPVAEDVDCAGRGDGPTWITGTVKVTGEDVYNLDRNDNGIACDEKN</sequence>
<feature type="domain" description="G5" evidence="4">
    <location>
        <begin position="91"/>
        <end position="171"/>
    </location>
</feature>
<keyword evidence="6" id="KW-1185">Reference proteome</keyword>
<evidence type="ECO:0000313" key="5">
    <source>
        <dbReference type="EMBL" id="WDZ86957.1"/>
    </source>
</evidence>
<feature type="transmembrane region" description="Helical" evidence="3">
    <location>
        <begin position="26"/>
        <end position="50"/>
    </location>
</feature>
<dbReference type="EMBL" id="CP118615">
    <property type="protein sequence ID" value="WDZ86957.1"/>
    <property type="molecule type" value="Genomic_DNA"/>
</dbReference>
<dbReference type="SMART" id="SM01208">
    <property type="entry name" value="G5"/>
    <property type="match status" value="1"/>
</dbReference>
<dbReference type="RefSeq" id="WP_275033830.1">
    <property type="nucleotide sequence ID" value="NZ_CP118615.1"/>
</dbReference>
<dbReference type="Proteomes" id="UP001219605">
    <property type="component" value="Chromosome"/>
</dbReference>
<feature type="region of interest" description="Disordered" evidence="2">
    <location>
        <begin position="1"/>
        <end position="22"/>
    </location>
</feature>